<dbReference type="SUPFAM" id="SSF48179">
    <property type="entry name" value="6-phosphogluconate dehydrogenase C-terminal domain-like"/>
    <property type="match status" value="1"/>
</dbReference>
<dbReference type="Gene3D" id="1.10.3660.10">
    <property type="entry name" value="6-phosphogluconate dehydrogenase C-terminal like domain"/>
    <property type="match status" value="1"/>
</dbReference>
<comment type="pathway">
    <text evidence="3">Amino-acid biosynthesis.</text>
</comment>
<dbReference type="Gene3D" id="3.40.50.720">
    <property type="entry name" value="NAD(P)-binding Rossmann-like Domain"/>
    <property type="match status" value="1"/>
</dbReference>
<reference evidence="5" key="1">
    <citation type="journal article" date="2016" name="Genome Announc.">
        <title>Draft Genome Sequence of the Syntrophic Lactate-Degrading Bacterium Tepidanaerobacter syntrophicus JLT.</title>
        <authorList>
            <person name="Matsuura N."/>
            <person name="Ohashi A."/>
            <person name="Tourlousse D.M."/>
            <person name="Sekiguchi Y."/>
        </authorList>
    </citation>
    <scope>NUCLEOTIDE SEQUENCE [LARGE SCALE GENOMIC DNA]</scope>
    <source>
        <strain evidence="5">JL</strain>
    </source>
</reference>
<dbReference type="FunFam" id="3.40.50.720:FF:000208">
    <property type="entry name" value="Prephenate dehydrogenase"/>
    <property type="match status" value="1"/>
</dbReference>
<dbReference type="EMBL" id="DF977002">
    <property type="protein sequence ID" value="GAQ25719.1"/>
    <property type="molecule type" value="Genomic_DNA"/>
</dbReference>
<dbReference type="InterPro" id="IPR036291">
    <property type="entry name" value="NAD(P)-bd_dom_sf"/>
</dbReference>
<dbReference type="InterPro" id="IPR008927">
    <property type="entry name" value="6-PGluconate_DH-like_C_sf"/>
</dbReference>
<protein>
    <submittedName>
        <fullName evidence="5">Prephenate dehydrogenase</fullName>
    </submittedName>
</protein>
<keyword evidence="6" id="KW-1185">Reference proteome</keyword>
<dbReference type="PANTHER" id="PTHR21363">
    <property type="entry name" value="PREPHENATE DEHYDROGENASE"/>
    <property type="match status" value="1"/>
</dbReference>
<accession>A0A0U9HRQ7</accession>
<feature type="domain" description="Prephenate/arogenate dehydrogenase" evidence="4">
    <location>
        <begin position="6"/>
        <end position="290"/>
    </location>
</feature>
<dbReference type="InterPro" id="IPR046825">
    <property type="entry name" value="PDH_C"/>
</dbReference>
<dbReference type="InterPro" id="IPR003099">
    <property type="entry name" value="Prephen_DH"/>
</dbReference>
<dbReference type="Pfam" id="PF02153">
    <property type="entry name" value="PDH_N"/>
    <property type="match status" value="1"/>
</dbReference>
<sequence>MDFSDFNIAIVGLGLIGGSLAMSVKKKLNPKNLWGIDVNTNVLDHAESTNIIDRGFLSAREPLQKSDIVFICIYPRETVEFVKEHMDNFKHGAIIIDAAGIKVPLLSAIAPVLRDDIDYISCHPMAGRESKGLEFAGDNIFEGADYIITPTEKNKPENIELIKEIAKTLGFGNVVCINPCLHDDMIAFVSHLPHIIAASIVLDPIMAEETLYTGGSFRDMTRVARINPDLWAQLLLDNSEYVLKHLKIFKENIWDFEEAVSKKDYSRLKFLLAKACERKESFDLGADTRNKSER</sequence>
<dbReference type="PROSITE" id="PS51176">
    <property type="entry name" value="PDH_ADH"/>
    <property type="match status" value="1"/>
</dbReference>
<comment type="similarity">
    <text evidence="1">Belongs to the prephenate/arogenate dehydrogenase family.</text>
</comment>
<proteinExistence type="inferred from homology"/>
<dbReference type="SUPFAM" id="SSF51735">
    <property type="entry name" value="NAD(P)-binding Rossmann-fold domains"/>
    <property type="match status" value="1"/>
</dbReference>
<dbReference type="InterPro" id="IPR050812">
    <property type="entry name" value="Preph/Arog_dehydrog"/>
</dbReference>
<dbReference type="Proteomes" id="UP000062160">
    <property type="component" value="Unassembled WGS sequence"/>
</dbReference>
<dbReference type="Pfam" id="PF20463">
    <property type="entry name" value="PDH_C"/>
    <property type="match status" value="1"/>
</dbReference>
<dbReference type="GO" id="GO:0004665">
    <property type="term" value="F:prephenate dehydrogenase (NADP+) activity"/>
    <property type="evidence" value="ECO:0007669"/>
    <property type="project" value="InterPro"/>
</dbReference>
<evidence type="ECO:0000313" key="6">
    <source>
        <dbReference type="Proteomes" id="UP000062160"/>
    </source>
</evidence>
<keyword evidence="2" id="KW-0560">Oxidoreductase</keyword>
<dbReference type="RefSeq" id="WP_059033159.1">
    <property type="nucleotide sequence ID" value="NZ_DF977002.1"/>
</dbReference>
<dbReference type="PANTHER" id="PTHR21363:SF0">
    <property type="entry name" value="PREPHENATE DEHYDROGENASE [NADP(+)]"/>
    <property type="match status" value="1"/>
</dbReference>
<dbReference type="GO" id="GO:0070403">
    <property type="term" value="F:NAD+ binding"/>
    <property type="evidence" value="ECO:0007669"/>
    <property type="project" value="InterPro"/>
</dbReference>
<dbReference type="GO" id="GO:0008977">
    <property type="term" value="F:prephenate dehydrogenase (NAD+) activity"/>
    <property type="evidence" value="ECO:0007669"/>
    <property type="project" value="InterPro"/>
</dbReference>
<dbReference type="AlphaFoldDB" id="A0A0U9HRQ7"/>
<dbReference type="OrthoDB" id="9802008at2"/>
<gene>
    <name evidence="5" type="ORF">TSYNT_8256</name>
</gene>
<organism evidence="5">
    <name type="scientific">Tepidanaerobacter syntrophicus</name>
    <dbReference type="NCBI Taxonomy" id="224999"/>
    <lineage>
        <taxon>Bacteria</taxon>
        <taxon>Bacillati</taxon>
        <taxon>Bacillota</taxon>
        <taxon>Clostridia</taxon>
        <taxon>Thermosediminibacterales</taxon>
        <taxon>Tepidanaerobacteraceae</taxon>
        <taxon>Tepidanaerobacter</taxon>
    </lineage>
</organism>
<evidence type="ECO:0000256" key="1">
    <source>
        <dbReference type="ARBA" id="ARBA00007964"/>
    </source>
</evidence>
<evidence type="ECO:0000256" key="2">
    <source>
        <dbReference type="ARBA" id="ARBA00023002"/>
    </source>
</evidence>
<evidence type="ECO:0000256" key="3">
    <source>
        <dbReference type="ARBA" id="ARBA00029440"/>
    </source>
</evidence>
<evidence type="ECO:0000313" key="5">
    <source>
        <dbReference type="EMBL" id="GAQ25719.1"/>
    </source>
</evidence>
<dbReference type="GO" id="GO:0006571">
    <property type="term" value="P:tyrosine biosynthetic process"/>
    <property type="evidence" value="ECO:0007669"/>
    <property type="project" value="InterPro"/>
</dbReference>
<evidence type="ECO:0000259" key="4">
    <source>
        <dbReference type="PROSITE" id="PS51176"/>
    </source>
</evidence>
<dbReference type="STRING" id="224999.GCA_001485475_01755"/>
<name>A0A0U9HRQ7_9FIRM</name>
<dbReference type="InterPro" id="IPR046826">
    <property type="entry name" value="PDH_N"/>
</dbReference>